<sequence length="194" mass="23050">MIFPLFETICLEQGMVRNIALHQQRYEKSLSLFYRETTVKIHDLWQIIAENSQFYTALDSPLIRCRIAYNHQHYAVQFFPYQRKIYRYFQPVICDDIDYSLKYQDRSLLNQLVKQKGQADEIMIIKKGHVTDCSIGNLVFRQGKDWFTPNTPLLKGTQREFLLQQGRLQEIPILAEDVHQFDEIRLINAMNSLD</sequence>
<dbReference type="Gene3D" id="3.30.470.10">
    <property type="match status" value="1"/>
</dbReference>
<dbReference type="Proteomes" id="UP000295496">
    <property type="component" value="Unassembled WGS sequence"/>
</dbReference>
<dbReference type="InterPro" id="IPR043132">
    <property type="entry name" value="BCAT-like_C"/>
</dbReference>
<dbReference type="InterPro" id="IPR001544">
    <property type="entry name" value="Aminotrans_IV"/>
</dbReference>
<dbReference type="EMBL" id="SMGJ01000001">
    <property type="protein sequence ID" value="TCK71023.1"/>
    <property type="molecule type" value="Genomic_DNA"/>
</dbReference>
<evidence type="ECO:0000313" key="1">
    <source>
        <dbReference type="EMBL" id="TCK71023.1"/>
    </source>
</evidence>
<dbReference type="InterPro" id="IPR036038">
    <property type="entry name" value="Aminotransferase-like"/>
</dbReference>
<dbReference type="RefSeq" id="WP_165867188.1">
    <property type="nucleotide sequence ID" value="NZ_CP170642.1"/>
</dbReference>
<dbReference type="Gene3D" id="3.20.10.10">
    <property type="entry name" value="D-amino Acid Aminotransferase, subunit A, domain 2"/>
    <property type="match status" value="1"/>
</dbReference>
<evidence type="ECO:0000313" key="2">
    <source>
        <dbReference type="Proteomes" id="UP000295496"/>
    </source>
</evidence>
<proteinExistence type="predicted"/>
<keyword evidence="1" id="KW-0456">Lyase</keyword>
<name>A0A4R1L2A3_9PAST</name>
<keyword evidence="2" id="KW-1185">Reference proteome</keyword>
<gene>
    <name evidence="1" type="ORF">EV692_0076</name>
</gene>
<dbReference type="InterPro" id="IPR043131">
    <property type="entry name" value="BCAT-like_N"/>
</dbReference>
<dbReference type="Pfam" id="PF01063">
    <property type="entry name" value="Aminotran_4"/>
    <property type="match status" value="1"/>
</dbReference>
<dbReference type="SUPFAM" id="SSF56752">
    <property type="entry name" value="D-aminoacid aminotransferase-like PLP-dependent enzymes"/>
    <property type="match status" value="1"/>
</dbReference>
<dbReference type="GO" id="GO:0016829">
    <property type="term" value="F:lyase activity"/>
    <property type="evidence" value="ECO:0007669"/>
    <property type="project" value="UniProtKB-KW"/>
</dbReference>
<dbReference type="AlphaFoldDB" id="A0A4R1L2A3"/>
<protein>
    <submittedName>
        <fullName evidence="1">4-amino-4-deoxychorismate lyase</fullName>
    </submittedName>
</protein>
<comment type="caution">
    <text evidence="1">The sequence shown here is derived from an EMBL/GenBank/DDBJ whole genome shotgun (WGS) entry which is preliminary data.</text>
</comment>
<organism evidence="1 2">
    <name type="scientific">Lonepinella koalarum</name>
    <dbReference type="NCBI Taxonomy" id="53417"/>
    <lineage>
        <taxon>Bacteria</taxon>
        <taxon>Pseudomonadati</taxon>
        <taxon>Pseudomonadota</taxon>
        <taxon>Gammaproteobacteria</taxon>
        <taxon>Pasteurellales</taxon>
        <taxon>Pasteurellaceae</taxon>
        <taxon>Lonepinella</taxon>
    </lineage>
</organism>
<accession>A0A4R1L2A3</accession>
<reference evidence="1 2" key="1">
    <citation type="submission" date="2019-03" db="EMBL/GenBank/DDBJ databases">
        <title>Genomic Encyclopedia of Type Strains, Phase IV (KMG-IV): sequencing the most valuable type-strain genomes for metagenomic binning, comparative biology and taxonomic classification.</title>
        <authorList>
            <person name="Goeker M."/>
        </authorList>
    </citation>
    <scope>NUCLEOTIDE SEQUENCE [LARGE SCALE GENOMIC DNA]</scope>
    <source>
        <strain evidence="1 2">DSM 10053</strain>
    </source>
</reference>